<dbReference type="InterPro" id="IPR011767">
    <property type="entry name" value="GLR_AS"/>
</dbReference>
<dbReference type="SUPFAM" id="SSF52833">
    <property type="entry name" value="Thioredoxin-like"/>
    <property type="match status" value="1"/>
</dbReference>
<sequence>MSLLLWCQAAYASQVMPIPDPIAQQAFLLNGWRADRPNLLIFKDPFCPYCIKAIPKLERLVGYNIYLFWAPILGNRSQQRVTQFFKCDRPVSESIMQAVVQGESPACNQPIQQNLMQQNNDYLDAYQINSVPSFYLQGQKVSLAQLLKYQQSEGATILGVKPDWTRFNHLQQLPAWQSKNLLLFIAEKDINKADKLLNQYQPEYLITSVQVLQKHPKLLGCNHNKDACFSKRIKTYHQQKALFMLMFGDKLDLSQSLLFAHNGKHNLL</sequence>
<dbReference type="InterPro" id="IPR036249">
    <property type="entry name" value="Thioredoxin-like_sf"/>
</dbReference>
<evidence type="ECO:0000313" key="3">
    <source>
        <dbReference type="Proteomes" id="UP001467690"/>
    </source>
</evidence>
<dbReference type="EMBL" id="JBELOE010000136">
    <property type="protein sequence ID" value="MER2491612.1"/>
    <property type="molecule type" value="Genomic_DNA"/>
</dbReference>
<evidence type="ECO:0000313" key="2">
    <source>
        <dbReference type="EMBL" id="MER2491612.1"/>
    </source>
</evidence>
<dbReference type="PROSITE" id="PS00195">
    <property type="entry name" value="GLUTAREDOXIN_1"/>
    <property type="match status" value="1"/>
</dbReference>
<protein>
    <submittedName>
        <fullName evidence="2">Thioredoxin fold domain-containing protein</fullName>
    </submittedName>
</protein>
<proteinExistence type="predicted"/>
<feature type="domain" description="Thioredoxin-like fold" evidence="1">
    <location>
        <begin position="36"/>
        <end position="140"/>
    </location>
</feature>
<dbReference type="Gene3D" id="3.40.30.10">
    <property type="entry name" value="Glutaredoxin"/>
    <property type="match status" value="1"/>
</dbReference>
<organism evidence="2 3">
    <name type="scientific">Catenovulum sediminis</name>
    <dbReference type="NCBI Taxonomy" id="1740262"/>
    <lineage>
        <taxon>Bacteria</taxon>
        <taxon>Pseudomonadati</taxon>
        <taxon>Pseudomonadota</taxon>
        <taxon>Gammaproteobacteria</taxon>
        <taxon>Alteromonadales</taxon>
        <taxon>Alteromonadaceae</taxon>
        <taxon>Catenovulum</taxon>
    </lineage>
</organism>
<dbReference type="Pfam" id="PF13098">
    <property type="entry name" value="Thioredoxin_2"/>
    <property type="match status" value="1"/>
</dbReference>
<gene>
    <name evidence="2" type="ORF">ABS311_06930</name>
</gene>
<dbReference type="Proteomes" id="UP001467690">
    <property type="component" value="Unassembled WGS sequence"/>
</dbReference>
<name>A0ABV1RFB3_9ALTE</name>
<dbReference type="InterPro" id="IPR012336">
    <property type="entry name" value="Thioredoxin-like_fold"/>
</dbReference>
<evidence type="ECO:0000259" key="1">
    <source>
        <dbReference type="Pfam" id="PF13098"/>
    </source>
</evidence>
<accession>A0ABV1RFB3</accession>
<keyword evidence="3" id="KW-1185">Reference proteome</keyword>
<reference evidence="2 3" key="1">
    <citation type="submission" date="2024-06" db="EMBL/GenBank/DDBJ databases">
        <authorList>
            <person name="Chen R.Y."/>
        </authorList>
    </citation>
    <scope>NUCLEOTIDE SEQUENCE [LARGE SCALE GENOMIC DNA]</scope>
    <source>
        <strain evidence="2 3">D2</strain>
    </source>
</reference>
<dbReference type="RefSeq" id="WP_350401206.1">
    <property type="nucleotide sequence ID" value="NZ_JBELOE010000136.1"/>
</dbReference>
<comment type="caution">
    <text evidence="2">The sequence shown here is derived from an EMBL/GenBank/DDBJ whole genome shotgun (WGS) entry which is preliminary data.</text>
</comment>